<accession>A0A2M7QJ43</accession>
<dbReference type="Pfam" id="PF02875">
    <property type="entry name" value="Mur_ligase_C"/>
    <property type="match status" value="1"/>
</dbReference>
<keyword evidence="3" id="KW-0067">ATP-binding</keyword>
<dbReference type="GO" id="GO:0016881">
    <property type="term" value="F:acid-amino acid ligase activity"/>
    <property type="evidence" value="ECO:0007669"/>
    <property type="project" value="InterPro"/>
</dbReference>
<sequence length="429" mass="48426">MSYTPQFYKKILHSFRRFIAKKWLSNMSPLQIAVTGSQGKTTTTNILYHILKKMGSTVCTDLNLDTIYNVPITALHIKPWTRFALFELGVDHPSEMNTHLEIVKPKIALITGISPVHTDKEHFGSFENLIKEKRKLIESLPSDGYAILNGDDENIRKMTPYTKAKVIFYGNKNTNNVFASNIRISLQGTSFTLNWNTINDVKLEQKSMQVSTHLIGGHHIYSIISSLITVVTIQKMLNLPVSLTRSIEVITKMKPLNGRMNIEEGPMGTMLLNDSLRANPASTSSGLWTLFSIEHTGKKIAILAEMGELLEPEKEHDKIGDLIALLSIDTIVLIGPLHKYTKDRAIQNGFNPQSIYWTENVIQASEVLKKLINKGDLIYLKGSLLRHVERVPMILNGQKVKCKIGICPFYHHCPECAYKEYGYSFTSHS</sequence>
<gene>
    <name evidence="6" type="ORF">COY87_03295</name>
</gene>
<evidence type="ECO:0000256" key="2">
    <source>
        <dbReference type="ARBA" id="ARBA00022741"/>
    </source>
</evidence>
<evidence type="ECO:0000313" key="6">
    <source>
        <dbReference type="EMBL" id="PIY71985.1"/>
    </source>
</evidence>
<proteinExistence type="predicted"/>
<organism evidence="6 7">
    <name type="scientific">Candidatus Roizmanbacteria bacterium CG_4_10_14_0_8_um_filter_33_9</name>
    <dbReference type="NCBI Taxonomy" id="1974826"/>
    <lineage>
        <taxon>Bacteria</taxon>
        <taxon>Candidatus Roizmaniibacteriota</taxon>
    </lineage>
</organism>
<dbReference type="InterPro" id="IPR013221">
    <property type="entry name" value="Mur_ligase_cen"/>
</dbReference>
<keyword evidence="2" id="KW-0547">Nucleotide-binding</keyword>
<evidence type="ECO:0000259" key="5">
    <source>
        <dbReference type="Pfam" id="PF08245"/>
    </source>
</evidence>
<dbReference type="InterPro" id="IPR051046">
    <property type="entry name" value="MurCDEF_CellWall_CoF430Synth"/>
</dbReference>
<feature type="domain" description="Mur ligase central" evidence="5">
    <location>
        <begin position="34"/>
        <end position="228"/>
    </location>
</feature>
<dbReference type="EMBL" id="PFLI01000110">
    <property type="protein sequence ID" value="PIY71985.1"/>
    <property type="molecule type" value="Genomic_DNA"/>
</dbReference>
<dbReference type="SUPFAM" id="SSF53244">
    <property type="entry name" value="MurD-like peptide ligases, peptide-binding domain"/>
    <property type="match status" value="1"/>
</dbReference>
<evidence type="ECO:0000256" key="3">
    <source>
        <dbReference type="ARBA" id="ARBA00022840"/>
    </source>
</evidence>
<name>A0A2M7QJ43_9BACT</name>
<feature type="domain" description="Mur ligase C-terminal" evidence="4">
    <location>
        <begin position="258"/>
        <end position="383"/>
    </location>
</feature>
<keyword evidence="1" id="KW-0436">Ligase</keyword>
<protein>
    <recommendedName>
        <fullName evidence="8">Mur ligase central domain-containing protein</fullName>
    </recommendedName>
</protein>
<evidence type="ECO:0000256" key="1">
    <source>
        <dbReference type="ARBA" id="ARBA00022598"/>
    </source>
</evidence>
<dbReference type="Pfam" id="PF08245">
    <property type="entry name" value="Mur_ligase_M"/>
    <property type="match status" value="1"/>
</dbReference>
<dbReference type="AlphaFoldDB" id="A0A2M7QJ43"/>
<evidence type="ECO:0000259" key="4">
    <source>
        <dbReference type="Pfam" id="PF02875"/>
    </source>
</evidence>
<dbReference type="PANTHER" id="PTHR43024">
    <property type="entry name" value="UDP-N-ACETYLMURAMOYL-TRIPEPTIDE--D-ALANYL-D-ALANINE LIGASE"/>
    <property type="match status" value="1"/>
</dbReference>
<dbReference type="GO" id="GO:0005524">
    <property type="term" value="F:ATP binding"/>
    <property type="evidence" value="ECO:0007669"/>
    <property type="project" value="UniProtKB-KW"/>
</dbReference>
<dbReference type="PANTHER" id="PTHR43024:SF1">
    <property type="entry name" value="UDP-N-ACETYLMURAMOYL-TRIPEPTIDE--D-ALANYL-D-ALANINE LIGASE"/>
    <property type="match status" value="1"/>
</dbReference>
<dbReference type="InterPro" id="IPR004101">
    <property type="entry name" value="Mur_ligase_C"/>
</dbReference>
<evidence type="ECO:0000313" key="7">
    <source>
        <dbReference type="Proteomes" id="UP000229401"/>
    </source>
</evidence>
<dbReference type="Gene3D" id="3.40.1190.10">
    <property type="entry name" value="Mur-like, catalytic domain"/>
    <property type="match status" value="1"/>
</dbReference>
<dbReference type="InterPro" id="IPR036565">
    <property type="entry name" value="Mur-like_cat_sf"/>
</dbReference>
<dbReference type="Proteomes" id="UP000229401">
    <property type="component" value="Unassembled WGS sequence"/>
</dbReference>
<evidence type="ECO:0008006" key="8">
    <source>
        <dbReference type="Google" id="ProtNLM"/>
    </source>
</evidence>
<reference evidence="7" key="1">
    <citation type="submission" date="2017-09" db="EMBL/GenBank/DDBJ databases">
        <title>Depth-based differentiation of microbial function through sediment-hosted aquifers and enrichment of novel symbionts in the deep terrestrial subsurface.</title>
        <authorList>
            <person name="Probst A.J."/>
            <person name="Ladd B."/>
            <person name="Jarett J.K."/>
            <person name="Geller-Mcgrath D.E."/>
            <person name="Sieber C.M.K."/>
            <person name="Emerson J.B."/>
            <person name="Anantharaman K."/>
            <person name="Thomas B.C."/>
            <person name="Malmstrom R."/>
            <person name="Stieglmeier M."/>
            <person name="Klingl A."/>
            <person name="Woyke T."/>
            <person name="Ryan C.M."/>
            <person name="Banfield J.F."/>
        </authorList>
    </citation>
    <scope>NUCLEOTIDE SEQUENCE [LARGE SCALE GENOMIC DNA]</scope>
</reference>
<comment type="caution">
    <text evidence="6">The sequence shown here is derived from an EMBL/GenBank/DDBJ whole genome shotgun (WGS) entry which is preliminary data.</text>
</comment>
<dbReference type="SUPFAM" id="SSF53623">
    <property type="entry name" value="MurD-like peptide ligases, catalytic domain"/>
    <property type="match status" value="1"/>
</dbReference>
<dbReference type="InterPro" id="IPR036615">
    <property type="entry name" value="Mur_ligase_C_dom_sf"/>
</dbReference>
<dbReference type="Gene3D" id="3.90.190.20">
    <property type="entry name" value="Mur ligase, C-terminal domain"/>
    <property type="match status" value="1"/>
</dbReference>